<evidence type="ECO:0000259" key="7">
    <source>
        <dbReference type="PROSITE" id="PS50405"/>
    </source>
</evidence>
<dbReference type="PROSITE" id="PS50404">
    <property type="entry name" value="GST_NTER"/>
    <property type="match status" value="1"/>
</dbReference>
<sequence length="234" mass="25690">MGDRDSNVKLLGSCLSPFASRVRIALHLKSVSHEFIEENLLEPKSELLLRSNPVYKKIPVLIHGANPICESLIILQYIDEVWPHAPSILPSDADGRAESKFWAFYVDDKLVPALIAVLIGESDVTKKAAVATLEEGVVLLEGALRKLSKGKAFFGGDNIGFLDIVLGPISVLIGLSEKFTGVELLTEAETPSLLRWTHDLSSHAAVKGHLPEPEKFAEFAVKLRPILRARFAHK</sequence>
<dbReference type="Proteomes" id="UP001396334">
    <property type="component" value="Unassembled WGS sequence"/>
</dbReference>
<proteinExistence type="inferred from homology"/>
<gene>
    <name evidence="8" type="ORF">V6N11_025074</name>
</gene>
<dbReference type="CDD" id="cd03185">
    <property type="entry name" value="GST_C_Tau"/>
    <property type="match status" value="1"/>
</dbReference>
<dbReference type="PANTHER" id="PTHR11260:SF673">
    <property type="entry name" value="GLUTATHIONE TRANSFERASE"/>
    <property type="match status" value="1"/>
</dbReference>
<evidence type="ECO:0000256" key="2">
    <source>
        <dbReference type="ARBA" id="ARBA00022679"/>
    </source>
</evidence>
<feature type="domain" description="GST N-terminal" evidence="6">
    <location>
        <begin position="6"/>
        <end position="86"/>
    </location>
</feature>
<dbReference type="CDD" id="cd03058">
    <property type="entry name" value="GST_N_Tau"/>
    <property type="match status" value="1"/>
</dbReference>
<dbReference type="SUPFAM" id="SSF47616">
    <property type="entry name" value="GST C-terminal domain-like"/>
    <property type="match status" value="1"/>
</dbReference>
<evidence type="ECO:0000259" key="6">
    <source>
        <dbReference type="PROSITE" id="PS50404"/>
    </source>
</evidence>
<dbReference type="Pfam" id="PF02798">
    <property type="entry name" value="GST_N"/>
    <property type="match status" value="1"/>
</dbReference>
<keyword evidence="9" id="KW-1185">Reference proteome</keyword>
<dbReference type="PROSITE" id="PS50405">
    <property type="entry name" value="GST_CTER"/>
    <property type="match status" value="1"/>
</dbReference>
<dbReference type="SFLD" id="SFLDG01152">
    <property type="entry name" value="Main.3:_Omega-_and_Tau-like"/>
    <property type="match status" value="1"/>
</dbReference>
<dbReference type="SFLD" id="SFLDG00358">
    <property type="entry name" value="Main_(cytGST)"/>
    <property type="match status" value="1"/>
</dbReference>
<dbReference type="InterPro" id="IPR045074">
    <property type="entry name" value="GST_C_Tau"/>
</dbReference>
<dbReference type="InterPro" id="IPR036249">
    <property type="entry name" value="Thioredoxin-like_sf"/>
</dbReference>
<organism evidence="8 9">
    <name type="scientific">Hibiscus sabdariffa</name>
    <name type="common">roselle</name>
    <dbReference type="NCBI Taxonomy" id="183260"/>
    <lineage>
        <taxon>Eukaryota</taxon>
        <taxon>Viridiplantae</taxon>
        <taxon>Streptophyta</taxon>
        <taxon>Embryophyta</taxon>
        <taxon>Tracheophyta</taxon>
        <taxon>Spermatophyta</taxon>
        <taxon>Magnoliopsida</taxon>
        <taxon>eudicotyledons</taxon>
        <taxon>Gunneridae</taxon>
        <taxon>Pentapetalae</taxon>
        <taxon>rosids</taxon>
        <taxon>malvids</taxon>
        <taxon>Malvales</taxon>
        <taxon>Malvaceae</taxon>
        <taxon>Malvoideae</taxon>
        <taxon>Hibiscus</taxon>
    </lineage>
</organism>
<name>A0ABR2QPK9_9ROSI</name>
<dbReference type="Gene3D" id="3.40.30.10">
    <property type="entry name" value="Glutaredoxin"/>
    <property type="match status" value="1"/>
</dbReference>
<dbReference type="SUPFAM" id="SSF52833">
    <property type="entry name" value="Thioredoxin-like"/>
    <property type="match status" value="1"/>
</dbReference>
<dbReference type="EMBL" id="JBBPBN010000035">
    <property type="protein sequence ID" value="KAK9002391.1"/>
    <property type="molecule type" value="Genomic_DNA"/>
</dbReference>
<dbReference type="Gene3D" id="1.20.1050.10">
    <property type="match status" value="1"/>
</dbReference>
<dbReference type="PANTHER" id="PTHR11260">
    <property type="entry name" value="GLUTATHIONE S-TRANSFERASE, GST, SUPERFAMILY, GST DOMAIN CONTAINING"/>
    <property type="match status" value="1"/>
</dbReference>
<comment type="catalytic activity">
    <reaction evidence="4 5">
        <text>RX + glutathione = an S-substituted glutathione + a halide anion + H(+)</text>
        <dbReference type="Rhea" id="RHEA:16437"/>
        <dbReference type="ChEBI" id="CHEBI:15378"/>
        <dbReference type="ChEBI" id="CHEBI:16042"/>
        <dbReference type="ChEBI" id="CHEBI:17792"/>
        <dbReference type="ChEBI" id="CHEBI:57925"/>
        <dbReference type="ChEBI" id="CHEBI:90779"/>
        <dbReference type="EC" id="2.5.1.18"/>
    </reaction>
</comment>
<protein>
    <recommendedName>
        <fullName evidence="5">Glutathione S-transferase</fullName>
        <ecNumber evidence="5">2.5.1.18</ecNumber>
    </recommendedName>
</protein>
<accession>A0ABR2QPK9</accession>
<dbReference type="EC" id="2.5.1.18" evidence="5"/>
<keyword evidence="5" id="KW-0963">Cytoplasm</keyword>
<feature type="domain" description="GST C-terminal" evidence="7">
    <location>
        <begin position="92"/>
        <end position="219"/>
    </location>
</feature>
<comment type="similarity">
    <text evidence="3">Belongs to the GST superfamily. Tau family.</text>
</comment>
<dbReference type="InterPro" id="IPR004045">
    <property type="entry name" value="Glutathione_S-Trfase_N"/>
</dbReference>
<dbReference type="SFLD" id="SFLDS00019">
    <property type="entry name" value="Glutathione_Transferase_(cytos"/>
    <property type="match status" value="1"/>
</dbReference>
<dbReference type="InterPro" id="IPR010987">
    <property type="entry name" value="Glutathione-S-Trfase_C-like"/>
</dbReference>
<keyword evidence="2 5" id="KW-0808">Transferase</keyword>
<dbReference type="InterPro" id="IPR040079">
    <property type="entry name" value="Glutathione_S-Trfase"/>
</dbReference>
<comment type="caution">
    <text evidence="8">The sequence shown here is derived from an EMBL/GenBank/DDBJ whole genome shotgun (WGS) entry which is preliminary data.</text>
</comment>
<comment type="function">
    <text evidence="5">Is involved in the conjugation of reduced glutathione to a wide number of exogenous and endogenous hydrophobic electrophiles.</text>
</comment>
<evidence type="ECO:0000256" key="1">
    <source>
        <dbReference type="ARBA" id="ARBA00022575"/>
    </source>
</evidence>
<reference evidence="8 9" key="1">
    <citation type="journal article" date="2024" name="G3 (Bethesda)">
        <title>Genome assembly of Hibiscus sabdariffa L. provides insights into metabolisms of medicinal natural products.</title>
        <authorList>
            <person name="Kim T."/>
        </authorList>
    </citation>
    <scope>NUCLEOTIDE SEQUENCE [LARGE SCALE GENOMIC DNA]</scope>
    <source>
        <strain evidence="8">TK-2024</strain>
        <tissue evidence="8">Old leaves</tissue>
    </source>
</reference>
<evidence type="ECO:0000313" key="8">
    <source>
        <dbReference type="EMBL" id="KAK9002391.1"/>
    </source>
</evidence>
<evidence type="ECO:0000256" key="4">
    <source>
        <dbReference type="ARBA" id="ARBA00047960"/>
    </source>
</evidence>
<comment type="subcellular location">
    <subcellularLocation>
        <location evidence="5">Cytoplasm</location>
        <location evidence="5">Cytosol</location>
    </subcellularLocation>
</comment>
<evidence type="ECO:0000256" key="5">
    <source>
        <dbReference type="RuleBase" id="RU369102"/>
    </source>
</evidence>
<keyword evidence="1" id="KW-0216">Detoxification</keyword>
<dbReference type="InterPro" id="IPR045073">
    <property type="entry name" value="Omega/Tau-like"/>
</dbReference>
<dbReference type="InterPro" id="IPR036282">
    <property type="entry name" value="Glutathione-S-Trfase_C_sf"/>
</dbReference>
<evidence type="ECO:0000256" key="3">
    <source>
        <dbReference type="ARBA" id="ARBA00025743"/>
    </source>
</evidence>
<evidence type="ECO:0000313" key="9">
    <source>
        <dbReference type="Proteomes" id="UP001396334"/>
    </source>
</evidence>